<evidence type="ECO:0000256" key="1">
    <source>
        <dbReference type="ARBA" id="ARBA00004123"/>
    </source>
</evidence>
<gene>
    <name evidence="7" type="ORF">Adt_01667</name>
</gene>
<dbReference type="PROSITE" id="PS50888">
    <property type="entry name" value="BHLH"/>
    <property type="match status" value="1"/>
</dbReference>
<reference evidence="8" key="1">
    <citation type="submission" date="2024-07" db="EMBL/GenBank/DDBJ databases">
        <title>Two chromosome-level genome assemblies of Korean endemic species Abeliophyllum distichum and Forsythia ovata (Oleaceae).</title>
        <authorList>
            <person name="Jang H."/>
        </authorList>
    </citation>
    <scope>NUCLEOTIDE SEQUENCE [LARGE SCALE GENOMIC DNA]</scope>
</reference>
<accession>A0ABD1VTH0</accession>
<dbReference type="AlphaFoldDB" id="A0ABD1VTH0"/>
<keyword evidence="4" id="KW-0539">Nucleus</keyword>
<feature type="compositionally biased region" description="Basic and acidic residues" evidence="5">
    <location>
        <begin position="525"/>
        <end position="535"/>
    </location>
</feature>
<dbReference type="Proteomes" id="UP001604336">
    <property type="component" value="Unassembled WGS sequence"/>
</dbReference>
<dbReference type="PANTHER" id="PTHR46196">
    <property type="entry name" value="TRANSCRIPTION FACTOR BHLH155-LIKE ISOFORM X1-RELATED"/>
    <property type="match status" value="1"/>
</dbReference>
<comment type="caution">
    <text evidence="7">The sequence shown here is derived from an EMBL/GenBank/DDBJ whole genome shotgun (WGS) entry which is preliminary data.</text>
</comment>
<organism evidence="7 8">
    <name type="scientific">Abeliophyllum distichum</name>
    <dbReference type="NCBI Taxonomy" id="126358"/>
    <lineage>
        <taxon>Eukaryota</taxon>
        <taxon>Viridiplantae</taxon>
        <taxon>Streptophyta</taxon>
        <taxon>Embryophyta</taxon>
        <taxon>Tracheophyta</taxon>
        <taxon>Spermatophyta</taxon>
        <taxon>Magnoliopsida</taxon>
        <taxon>eudicotyledons</taxon>
        <taxon>Gunneridae</taxon>
        <taxon>Pentapetalae</taxon>
        <taxon>asterids</taxon>
        <taxon>lamiids</taxon>
        <taxon>Lamiales</taxon>
        <taxon>Oleaceae</taxon>
        <taxon>Forsythieae</taxon>
        <taxon>Abeliophyllum</taxon>
    </lineage>
</organism>
<keyword evidence="8" id="KW-1185">Reference proteome</keyword>
<dbReference type="PANTHER" id="PTHR46196:SF1">
    <property type="entry name" value="TRANSCRIPTION FACTOR EMB1444-RELATED"/>
    <property type="match status" value="1"/>
</dbReference>
<keyword evidence="3" id="KW-0804">Transcription</keyword>
<dbReference type="GO" id="GO:0005634">
    <property type="term" value="C:nucleus"/>
    <property type="evidence" value="ECO:0007669"/>
    <property type="project" value="UniProtKB-SubCell"/>
</dbReference>
<dbReference type="InterPro" id="IPR011598">
    <property type="entry name" value="bHLH_dom"/>
</dbReference>
<feature type="compositionally biased region" description="Basic and acidic residues" evidence="5">
    <location>
        <begin position="542"/>
        <end position="552"/>
    </location>
</feature>
<evidence type="ECO:0000259" key="6">
    <source>
        <dbReference type="PROSITE" id="PS50888"/>
    </source>
</evidence>
<comment type="subcellular location">
    <subcellularLocation>
        <location evidence="1">Nucleus</location>
    </subcellularLocation>
</comment>
<name>A0ABD1VTH0_9LAMI</name>
<sequence length="721" mass="80198">MGSHLGQVLRSLCFNTGWKYAVFWKLKHRSRMMLTCEDAYYDDNKCPERKWFNEIVSSVQDGPFSHDPLGLAVAKMSYQVYSLGEGIVGQVAVSGKHSWVFLDKHVADSPSTSECFDGWQDQFSAGIKTIAVVAVIPYGVMQLGSLHKIAEDLKLVGHIRHVFSMFPDSLAGFIPQSRQSSMENSCLSDICTRTSGSAGFHGSSITNMDRFFHEDEMNLWSQIFPSLGKPRHHSYFSPSPGGFSNRSVKLNIHEEDKYSMPGFGESENSLPLSSENFLIREQKRVEMESFTETKCEGGTTDWRDSKNISAPFVKDTNNAGCNLSNATLPTNNSDMDMPYFPSGSLDHSACKDQVGVFCAPELSNMQLNQDLEKNLEPITKSNQVDSRNTPISFAAGYELYEALGPAFQKQNTHCYKEAENPGSEMAIEISEGMGSSNLLIANYDSEHLLDAVVGKISHDGDDIYSEKSLLTAEKTLETCKSDVGTISSAGYSLDRDSMNSLNSSATCGVQSLKGFSSTSSSRGSEYSERTQERVKITKKRARPGESCRPRPRDRQLIQDRIKELRELVPNGSKCSIDSLLERTIKHMLFMQSITTHADKLNRCSASKLLDKDMGIGSSCNEQGSSWAVEVGNNPKACPIVVENINMNGQMMVKMICEEHSHFLEVAETIRSLGLIILKGVTEAYGNKTWMCFVVEGQNSRSMHRMDVLWSLMQRLQPEITN</sequence>
<evidence type="ECO:0000313" key="7">
    <source>
        <dbReference type="EMBL" id="KAL2540689.1"/>
    </source>
</evidence>
<dbReference type="Pfam" id="PF14215">
    <property type="entry name" value="bHLH-MYC_N"/>
    <property type="match status" value="1"/>
</dbReference>
<evidence type="ECO:0000256" key="3">
    <source>
        <dbReference type="ARBA" id="ARBA00023163"/>
    </source>
</evidence>
<keyword evidence="2" id="KW-0805">Transcription regulation</keyword>
<evidence type="ECO:0000256" key="4">
    <source>
        <dbReference type="ARBA" id="ARBA00023242"/>
    </source>
</evidence>
<dbReference type="EMBL" id="JBFOLK010000001">
    <property type="protein sequence ID" value="KAL2540689.1"/>
    <property type="molecule type" value="Genomic_DNA"/>
</dbReference>
<evidence type="ECO:0000313" key="8">
    <source>
        <dbReference type="Proteomes" id="UP001604336"/>
    </source>
</evidence>
<feature type="region of interest" description="Disordered" evidence="5">
    <location>
        <begin position="513"/>
        <end position="552"/>
    </location>
</feature>
<proteinExistence type="predicted"/>
<protein>
    <submittedName>
        <fullName evidence="7">Transcription factor bHLH</fullName>
    </submittedName>
</protein>
<evidence type="ECO:0000256" key="2">
    <source>
        <dbReference type="ARBA" id="ARBA00023015"/>
    </source>
</evidence>
<evidence type="ECO:0000256" key="5">
    <source>
        <dbReference type="SAM" id="MobiDB-lite"/>
    </source>
</evidence>
<dbReference type="InterPro" id="IPR025610">
    <property type="entry name" value="MYC/MYB_N"/>
</dbReference>
<dbReference type="Pfam" id="PF23176">
    <property type="entry name" value="bHLH_LHW"/>
    <property type="match status" value="1"/>
</dbReference>
<feature type="domain" description="BHLH" evidence="6">
    <location>
        <begin position="541"/>
        <end position="590"/>
    </location>
</feature>
<dbReference type="InterPro" id="IPR043561">
    <property type="entry name" value="LHW-like"/>
</dbReference>